<dbReference type="GO" id="GO:0035091">
    <property type="term" value="F:phosphatidylinositol binding"/>
    <property type="evidence" value="ECO:0007669"/>
    <property type="project" value="InterPro"/>
</dbReference>
<feature type="coiled-coil region" evidence="3">
    <location>
        <begin position="415"/>
        <end position="442"/>
    </location>
</feature>
<dbReference type="Gene3D" id="2.30.29.30">
    <property type="entry name" value="Pleckstrin-homology domain (PH domain)/Phosphotyrosine-binding domain (PTB)"/>
    <property type="match status" value="1"/>
</dbReference>
<dbReference type="Gene3D" id="3.30.1520.10">
    <property type="entry name" value="Phox-like domain"/>
    <property type="match status" value="1"/>
</dbReference>
<evidence type="ECO:0000259" key="8">
    <source>
        <dbReference type="PROSITE" id="PS50195"/>
    </source>
</evidence>
<evidence type="ECO:0000259" key="5">
    <source>
        <dbReference type="PROSITE" id="PS50002"/>
    </source>
</evidence>
<dbReference type="PANTHER" id="PTHR45834:SF3">
    <property type="entry name" value="RHO GUANINE NUCLEOTIDE EXCHANGE FACTOR 3, ISOFORM L"/>
    <property type="match status" value="1"/>
</dbReference>
<dbReference type="PANTHER" id="PTHR45834">
    <property type="entry name" value="RHO GUANINE NUCLEOTIDE EXCHANGE FACTOR 9-RELATED"/>
    <property type="match status" value="1"/>
</dbReference>
<keyword evidence="3" id="KW-0175">Coiled coil</keyword>
<evidence type="ECO:0000259" key="6">
    <source>
        <dbReference type="PROSITE" id="PS50003"/>
    </source>
</evidence>
<dbReference type="InterPro" id="IPR011993">
    <property type="entry name" value="PH-like_dom_sf"/>
</dbReference>
<keyword evidence="1 2" id="KW-0728">SH3 domain</keyword>
<organism evidence="9 10">
    <name type="scientific">Boothiomyces macroporosus</name>
    <dbReference type="NCBI Taxonomy" id="261099"/>
    <lineage>
        <taxon>Eukaryota</taxon>
        <taxon>Fungi</taxon>
        <taxon>Fungi incertae sedis</taxon>
        <taxon>Chytridiomycota</taxon>
        <taxon>Chytridiomycota incertae sedis</taxon>
        <taxon>Chytridiomycetes</taxon>
        <taxon>Rhizophydiales</taxon>
        <taxon>Terramycetaceae</taxon>
        <taxon>Boothiomyces</taxon>
    </lineage>
</organism>
<dbReference type="InterPro" id="IPR001849">
    <property type="entry name" value="PH_domain"/>
</dbReference>
<evidence type="ECO:0000256" key="3">
    <source>
        <dbReference type="SAM" id="Coils"/>
    </source>
</evidence>
<dbReference type="Pfam" id="PF07653">
    <property type="entry name" value="SH3_2"/>
    <property type="match status" value="1"/>
</dbReference>
<dbReference type="InterPro" id="IPR036871">
    <property type="entry name" value="PX_dom_sf"/>
</dbReference>
<evidence type="ECO:0000256" key="2">
    <source>
        <dbReference type="PROSITE-ProRule" id="PRU00192"/>
    </source>
</evidence>
<dbReference type="InterPro" id="IPR035899">
    <property type="entry name" value="DBL_dom_sf"/>
</dbReference>
<dbReference type="Pfam" id="PF00169">
    <property type="entry name" value="PH"/>
    <property type="match status" value="1"/>
</dbReference>
<dbReference type="InterPro" id="IPR001452">
    <property type="entry name" value="SH3_domain"/>
</dbReference>
<evidence type="ECO:0000313" key="9">
    <source>
        <dbReference type="EMBL" id="KAJ3260020.1"/>
    </source>
</evidence>
<feature type="compositionally biased region" description="Basic and acidic residues" evidence="4">
    <location>
        <begin position="167"/>
        <end position="180"/>
    </location>
</feature>
<evidence type="ECO:0000256" key="1">
    <source>
        <dbReference type="ARBA" id="ARBA00022443"/>
    </source>
</evidence>
<protein>
    <submittedName>
        <fullName evidence="9">Rho guanine nucleotide exchange factor 4</fullName>
    </submittedName>
</protein>
<feature type="domain" description="DH" evidence="7">
    <location>
        <begin position="234"/>
        <end position="256"/>
    </location>
</feature>
<dbReference type="Proteomes" id="UP001210925">
    <property type="component" value="Unassembled WGS sequence"/>
</dbReference>
<dbReference type="PROSITE" id="PS50002">
    <property type="entry name" value="SH3"/>
    <property type="match status" value="1"/>
</dbReference>
<feature type="region of interest" description="Disordered" evidence="4">
    <location>
        <begin position="112"/>
        <end position="140"/>
    </location>
</feature>
<feature type="region of interest" description="Disordered" evidence="4">
    <location>
        <begin position="523"/>
        <end position="555"/>
    </location>
</feature>
<keyword evidence="10" id="KW-1185">Reference proteome</keyword>
<dbReference type="AlphaFoldDB" id="A0AAD5UJS0"/>
<comment type="caution">
    <text evidence="9">The sequence shown here is derived from an EMBL/GenBank/DDBJ whole genome shotgun (WGS) entry which is preliminary data.</text>
</comment>
<evidence type="ECO:0000313" key="10">
    <source>
        <dbReference type="Proteomes" id="UP001210925"/>
    </source>
</evidence>
<dbReference type="InterPro" id="IPR000219">
    <property type="entry name" value="DH_dom"/>
</dbReference>
<evidence type="ECO:0000259" key="7">
    <source>
        <dbReference type="PROSITE" id="PS50010"/>
    </source>
</evidence>
<reference evidence="9" key="1">
    <citation type="submission" date="2020-05" db="EMBL/GenBank/DDBJ databases">
        <title>Phylogenomic resolution of chytrid fungi.</title>
        <authorList>
            <person name="Stajich J.E."/>
            <person name="Amses K."/>
            <person name="Simmons R."/>
            <person name="Seto K."/>
            <person name="Myers J."/>
            <person name="Bonds A."/>
            <person name="Quandt C.A."/>
            <person name="Barry K."/>
            <person name="Liu P."/>
            <person name="Grigoriev I."/>
            <person name="Longcore J.E."/>
            <person name="James T.Y."/>
        </authorList>
    </citation>
    <scope>NUCLEOTIDE SEQUENCE</scope>
    <source>
        <strain evidence="9">PLAUS21</strain>
    </source>
</reference>
<dbReference type="SUPFAM" id="SSF50044">
    <property type="entry name" value="SH3-domain"/>
    <property type="match status" value="1"/>
</dbReference>
<proteinExistence type="predicted"/>
<feature type="domain" description="PH" evidence="6">
    <location>
        <begin position="330"/>
        <end position="427"/>
    </location>
</feature>
<feature type="compositionally biased region" description="Polar residues" evidence="4">
    <location>
        <begin position="526"/>
        <end position="547"/>
    </location>
</feature>
<dbReference type="Pfam" id="PF00621">
    <property type="entry name" value="RhoGEF"/>
    <property type="match status" value="1"/>
</dbReference>
<feature type="region of interest" description="Disordered" evidence="4">
    <location>
        <begin position="167"/>
        <end position="204"/>
    </location>
</feature>
<dbReference type="PROSITE" id="PS50010">
    <property type="entry name" value="DH_2"/>
    <property type="match status" value="2"/>
</dbReference>
<evidence type="ECO:0000256" key="4">
    <source>
        <dbReference type="SAM" id="MobiDB-lite"/>
    </source>
</evidence>
<dbReference type="InterPro" id="IPR053086">
    <property type="entry name" value="RhoGEF_domain"/>
</dbReference>
<dbReference type="SMART" id="SM00312">
    <property type="entry name" value="PX"/>
    <property type="match status" value="1"/>
</dbReference>
<dbReference type="Pfam" id="PF00787">
    <property type="entry name" value="PX"/>
    <property type="match status" value="1"/>
</dbReference>
<accession>A0AAD5UJS0</accession>
<dbReference type="InterPro" id="IPR001683">
    <property type="entry name" value="PX_dom"/>
</dbReference>
<dbReference type="InterPro" id="IPR036028">
    <property type="entry name" value="SH3-like_dom_sf"/>
</dbReference>
<dbReference type="SMART" id="SM00326">
    <property type="entry name" value="SH3"/>
    <property type="match status" value="1"/>
</dbReference>
<dbReference type="Gene3D" id="2.30.30.40">
    <property type="entry name" value="SH3 Domains"/>
    <property type="match status" value="1"/>
</dbReference>
<feature type="domain" description="PX" evidence="8">
    <location>
        <begin position="629"/>
        <end position="746"/>
    </location>
</feature>
<dbReference type="GO" id="GO:0005829">
    <property type="term" value="C:cytosol"/>
    <property type="evidence" value="ECO:0007669"/>
    <property type="project" value="TreeGrafter"/>
</dbReference>
<name>A0AAD5UJS0_9FUNG</name>
<dbReference type="Gene3D" id="1.20.900.10">
    <property type="entry name" value="Dbl homology (DH) domain"/>
    <property type="match status" value="2"/>
</dbReference>
<dbReference type="SMART" id="SM00233">
    <property type="entry name" value="PH"/>
    <property type="match status" value="1"/>
</dbReference>
<feature type="domain" description="DH" evidence="7">
    <location>
        <begin position="258"/>
        <end position="301"/>
    </location>
</feature>
<feature type="compositionally biased region" description="Polar residues" evidence="4">
    <location>
        <begin position="124"/>
        <end position="140"/>
    </location>
</feature>
<gene>
    <name evidence="9" type="primary">ARHGEF4_1</name>
    <name evidence="9" type="ORF">HK103_001530</name>
</gene>
<feature type="region of interest" description="Disordered" evidence="4">
    <location>
        <begin position="589"/>
        <end position="627"/>
    </location>
</feature>
<dbReference type="SUPFAM" id="SSF50729">
    <property type="entry name" value="PH domain-like"/>
    <property type="match status" value="1"/>
</dbReference>
<sequence length="746" mass="82302">MDYSLGNSFADLAKINSTLYETLESADTPRKVGSGDHQINLIVSDNEKLVYGTVICDYAAKDPGELSLEEMDVIGIYPNKTKNGRMYGISNGIKGWFPESVVKLLSEEEALEEENRNKNAMDISPTSATSELPPDSNSTSQVRSWYNKYIRMSSDNGKLGDKIAEKLAADKPPQKQDTKSKSSGSLTPPASAKLSVPAKPGSLPRGPGQRILWVDFMGGADEVAKLGMSKNEIKRQEVIFEIITTEADYIQDLETICERVCKYPLLVRELIRATDPSHPDMENLNKALLKIETVVTTINEGARHTENIQKILELQSKFLTKVSLVAPSRSLVKSGSVDANNAHAERKKREVYLFNDMLVIAKPDGDKYKLLNMVSFDALSVSLVDAPEDAETFCLDINHQGHSKIVLLFDSFNARETWMKAIENALNEYKSQKNRINQANIKALSQTDLNATGDKEMRECIPLEKRKSHQFGEGSNPGVIIPKRGSVQELVELRNEGGKSQSTIGPSLVPLLAPKPLNAAKLKPFSASQELRNTETAQSTRPATSYGESGESKKILVPKHIQSTPSGSGTSTPPLANLTAEIKAMRIESESLKKQDGKKADTLPPSLVHSRASSNVAVDRTKKTPTSVNRPVKRATVLEVLKNNGTHQYTYKIQITYISQGDPTIVYHTFDDFFDLHLQLIGHFPDAAGIKTADNVSTQRILPELPAQMMFVSEAVAQARILQLQTLISLPPKISRSPTVLKFFRE</sequence>
<dbReference type="SUPFAM" id="SSF64268">
    <property type="entry name" value="PX domain"/>
    <property type="match status" value="1"/>
</dbReference>
<feature type="compositionally biased region" description="Basic and acidic residues" evidence="4">
    <location>
        <begin position="589"/>
        <end position="601"/>
    </location>
</feature>
<dbReference type="GO" id="GO:0005085">
    <property type="term" value="F:guanyl-nucleotide exchange factor activity"/>
    <property type="evidence" value="ECO:0007669"/>
    <property type="project" value="InterPro"/>
</dbReference>
<dbReference type="PROSITE" id="PS50195">
    <property type="entry name" value="PX"/>
    <property type="match status" value="1"/>
</dbReference>
<dbReference type="PROSITE" id="PS50003">
    <property type="entry name" value="PH_DOMAIN"/>
    <property type="match status" value="1"/>
</dbReference>
<feature type="domain" description="SH3" evidence="5">
    <location>
        <begin position="47"/>
        <end position="107"/>
    </location>
</feature>
<dbReference type="EMBL" id="JADGKB010000014">
    <property type="protein sequence ID" value="KAJ3260020.1"/>
    <property type="molecule type" value="Genomic_DNA"/>
</dbReference>
<dbReference type="SUPFAM" id="SSF48065">
    <property type="entry name" value="DBL homology domain (DH-domain)"/>
    <property type="match status" value="1"/>
</dbReference>